<reference evidence="2 3" key="1">
    <citation type="submission" date="2023-12" db="EMBL/GenBank/DDBJ databases">
        <title>A. evansii MAY27, complete genome.</title>
        <authorList>
            <person name="Wang Y."/>
        </authorList>
    </citation>
    <scope>NUCLEOTIDE SEQUENCE [LARGE SCALE GENOMIC DNA]</scope>
    <source>
        <strain evidence="2 3">MAY27</strain>
    </source>
</reference>
<dbReference type="InterPro" id="IPR005802">
    <property type="entry name" value="ADC_synth_comp_1"/>
</dbReference>
<dbReference type="PANTHER" id="PTHR11236:SF50">
    <property type="entry name" value="AMINODEOXYCHORISMATE SYNTHASE COMPONENT 1"/>
    <property type="match status" value="1"/>
</dbReference>
<organism evidence="2 3">
    <name type="scientific">Aromatoleum evansii</name>
    <name type="common">Azoarcus evansii</name>
    <dbReference type="NCBI Taxonomy" id="59406"/>
    <lineage>
        <taxon>Bacteria</taxon>
        <taxon>Pseudomonadati</taxon>
        <taxon>Pseudomonadota</taxon>
        <taxon>Betaproteobacteria</taxon>
        <taxon>Rhodocyclales</taxon>
        <taxon>Rhodocyclaceae</taxon>
        <taxon>Aromatoleum</taxon>
    </lineage>
</organism>
<evidence type="ECO:0000313" key="2">
    <source>
        <dbReference type="EMBL" id="WRL48546.1"/>
    </source>
</evidence>
<dbReference type="GO" id="GO:0046820">
    <property type="term" value="F:4-amino-4-deoxychorismate synthase activity"/>
    <property type="evidence" value="ECO:0007669"/>
    <property type="project" value="UniProtKB-EC"/>
</dbReference>
<evidence type="ECO:0000313" key="3">
    <source>
        <dbReference type="Proteomes" id="UP001626593"/>
    </source>
</evidence>
<keyword evidence="2" id="KW-0808">Transferase</keyword>
<keyword evidence="3" id="KW-1185">Reference proteome</keyword>
<dbReference type="PANTHER" id="PTHR11236">
    <property type="entry name" value="AMINOBENZOATE/ANTHRANILATE SYNTHASE"/>
    <property type="match status" value="1"/>
</dbReference>
<sequence>MRSDEAVTRLRFDFPNAAGQEGPLVFEQPSEIIEAREVSQVREAVARADRAAREGKWVAGFVCYEAGAAFDPAFRFRGRADLPLAWFGVFDKPVGAYARTHASAPAFDWGLSAGRARYEQDIATILEHIRAGDVYQVNHTLRLAGHYVGDWQSLYEGLRERQATGYCACVELGRHRILSVSPELFFSREKQRLTFKPMKGTARRGTSEELDRALRDSLATAEKERAENLMIVDLIRNDLSRIAQPHSVAVPSLFSVEEYPTVWQMTSTVTAEIAPEIGLEEIFAATFPCGSITGAPKIEAMKIIAELETGPRGIYCGAIGMLRPGGDAVFNVAIRTLAVDTGSGSGQYGVGSGITADSIARNEYDEVLAKCLVVQELVSST</sequence>
<dbReference type="Gene3D" id="3.60.120.10">
    <property type="entry name" value="Anthranilate synthase"/>
    <property type="match status" value="1"/>
</dbReference>
<protein>
    <submittedName>
        <fullName evidence="2">Aminodeoxychorismate synthase component I</fullName>
        <ecNumber evidence="2">2.6.1.85</ecNumber>
    </submittedName>
</protein>
<dbReference type="PRINTS" id="PR00095">
    <property type="entry name" value="ANTSNTHASEI"/>
</dbReference>
<dbReference type="InterPro" id="IPR019999">
    <property type="entry name" value="Anth_synth_I-like"/>
</dbReference>
<accession>A0ABZ1AU84</accession>
<keyword evidence="2" id="KW-0032">Aminotransferase</keyword>
<proteinExistence type="predicted"/>
<dbReference type="Pfam" id="PF00425">
    <property type="entry name" value="Chorismate_bind"/>
    <property type="match status" value="1"/>
</dbReference>
<dbReference type="EC" id="2.6.1.85" evidence="2"/>
<evidence type="ECO:0000259" key="1">
    <source>
        <dbReference type="Pfam" id="PF00425"/>
    </source>
</evidence>
<dbReference type="NCBIfam" id="TIGR00553">
    <property type="entry name" value="pabB"/>
    <property type="match status" value="1"/>
</dbReference>
<dbReference type="RefSeq" id="WP_407280762.1">
    <property type="nucleotide sequence ID" value="NZ_CP141259.1"/>
</dbReference>
<dbReference type="Proteomes" id="UP001626593">
    <property type="component" value="Chromosome"/>
</dbReference>
<feature type="domain" description="Chorismate-utilising enzyme C-terminal" evidence="1">
    <location>
        <begin position="116"/>
        <end position="370"/>
    </location>
</feature>
<name>A0ABZ1AU84_AROEV</name>
<dbReference type="SUPFAM" id="SSF56322">
    <property type="entry name" value="ADC synthase"/>
    <property type="match status" value="1"/>
</dbReference>
<dbReference type="EMBL" id="CP141259">
    <property type="protein sequence ID" value="WRL48546.1"/>
    <property type="molecule type" value="Genomic_DNA"/>
</dbReference>
<dbReference type="InterPro" id="IPR005801">
    <property type="entry name" value="ADC_synthase"/>
</dbReference>
<gene>
    <name evidence="2" type="primary">pabB</name>
    <name evidence="2" type="ORF">U5817_10975</name>
</gene>
<dbReference type="InterPro" id="IPR015890">
    <property type="entry name" value="Chorismate_C"/>
</dbReference>